<accession>A0A450ZIM3</accession>
<reference evidence="2" key="1">
    <citation type="submission" date="2019-02" db="EMBL/GenBank/DDBJ databases">
        <authorList>
            <person name="Gruber-Vodicka R. H."/>
            <person name="Seah K. B. B."/>
        </authorList>
    </citation>
    <scope>NUCLEOTIDE SEQUENCE</scope>
    <source>
        <strain evidence="2">BECK_BY1</strain>
    </source>
</reference>
<evidence type="ECO:0000259" key="1">
    <source>
        <dbReference type="Pfam" id="PF12873"/>
    </source>
</evidence>
<feature type="domain" description="DUF3825" evidence="1">
    <location>
        <begin position="37"/>
        <end position="272"/>
    </location>
</feature>
<dbReference type="EMBL" id="CAADFX010000018">
    <property type="protein sequence ID" value="VFK53619.1"/>
    <property type="molecule type" value="Genomic_DNA"/>
</dbReference>
<proteinExistence type="predicted"/>
<name>A0A450ZIM3_9GAMM</name>
<dbReference type="InterPro" id="IPR024437">
    <property type="entry name" value="DUF3825"/>
</dbReference>
<gene>
    <name evidence="2" type="ORF">BECKTUN1418D_GA0071000_10185</name>
</gene>
<dbReference type="Pfam" id="PF12873">
    <property type="entry name" value="DUF3825"/>
    <property type="match status" value="1"/>
</dbReference>
<dbReference type="AlphaFoldDB" id="A0A450ZIM3"/>
<organism evidence="2">
    <name type="scientific">Candidatus Kentrum sp. TUN</name>
    <dbReference type="NCBI Taxonomy" id="2126343"/>
    <lineage>
        <taxon>Bacteria</taxon>
        <taxon>Pseudomonadati</taxon>
        <taxon>Pseudomonadota</taxon>
        <taxon>Gammaproteobacteria</taxon>
        <taxon>Candidatus Kentrum</taxon>
    </lineage>
</organism>
<sequence length="275" mass="32747">MQYKSLYRRYKNQLPEEIFSSFSWKTGEYWEEPFARLARLAKEEDWNFQNSQYEKQNQNFPILMNYINYTFLRLQSQDKFSFSGEGDKVCFNTGLQTRDEKDIFAIFFKNKQAKEREKPDWSLFSFADSYSEKLKPFNSSPDIATYIDDASNLVFDLDYEIEVNVAHIVDQNNERLPEFLQQNRTLAITSIEGATKFLKEKIRRNYKVAIPHWYDESIQLLLPLNITSDSEADLALVADKDKERRIYRIKTALTMDMAYFNARLICRPDRDWLNP</sequence>
<evidence type="ECO:0000313" key="2">
    <source>
        <dbReference type="EMBL" id="VFK53619.1"/>
    </source>
</evidence>
<protein>
    <recommendedName>
        <fullName evidence="1">DUF3825 domain-containing protein</fullName>
    </recommendedName>
</protein>